<feature type="non-terminal residue" evidence="3">
    <location>
        <position position="299"/>
    </location>
</feature>
<protein>
    <submittedName>
        <fullName evidence="3">Uncharacterized protein</fullName>
    </submittedName>
</protein>
<name>A0A0X3NNP9_SCHSO</name>
<evidence type="ECO:0000256" key="1">
    <source>
        <dbReference type="SAM" id="MobiDB-lite"/>
    </source>
</evidence>
<gene>
    <name evidence="3" type="ORF">TR121217</name>
</gene>
<feature type="signal peptide" evidence="2">
    <location>
        <begin position="1"/>
        <end position="17"/>
    </location>
</feature>
<proteinExistence type="predicted"/>
<evidence type="ECO:0000256" key="2">
    <source>
        <dbReference type="SAM" id="SignalP"/>
    </source>
</evidence>
<dbReference type="EMBL" id="GEEE01021761">
    <property type="protein sequence ID" value="JAP41464.1"/>
    <property type="molecule type" value="Transcribed_RNA"/>
</dbReference>
<feature type="chain" id="PRO_5007050666" evidence="2">
    <location>
        <begin position="18"/>
        <end position="299"/>
    </location>
</feature>
<sequence length="299" mass="34349">MLFILSLIWLLPLTARAGNELTTNIITENAGCHVYSVRLPYPPDYYIFDTENYYFESNFCYAANDWDKFMQCNLQQDKSGYIATLYICDPKTHVRVSWRMPQFFELAKMSYVTQFFMPDGKWQKKDEYCLQPDYSLPLIRTDLEEESVEIKCVIYLPSCYYSKYIRIYGLYESYCGGKAQECHGREIGGNMIEYKTSVPHNPLNRTQYVFCATDRDTLSIQLTWRATETTTEEITITTETTTEEIVSTAETPDENFTPEKGESTESEAPDVNVTPGEGESTESETPDVNVTPGEGESTE</sequence>
<organism evidence="3">
    <name type="scientific">Schistocephalus solidus</name>
    <name type="common">Tapeworm</name>
    <dbReference type="NCBI Taxonomy" id="70667"/>
    <lineage>
        <taxon>Eukaryota</taxon>
        <taxon>Metazoa</taxon>
        <taxon>Spiralia</taxon>
        <taxon>Lophotrochozoa</taxon>
        <taxon>Platyhelminthes</taxon>
        <taxon>Cestoda</taxon>
        <taxon>Eucestoda</taxon>
        <taxon>Diphyllobothriidea</taxon>
        <taxon>Diphyllobothriidae</taxon>
        <taxon>Schistocephalus</taxon>
    </lineage>
</organism>
<reference evidence="3" key="1">
    <citation type="submission" date="2016-01" db="EMBL/GenBank/DDBJ databases">
        <title>Reference transcriptome for the parasite Schistocephalus solidus: insights into the molecular evolution of parasitism.</title>
        <authorList>
            <person name="Hebert F.O."/>
            <person name="Grambauer S."/>
            <person name="Barber I."/>
            <person name="Landry C.R."/>
            <person name="Aubin-Horth N."/>
        </authorList>
    </citation>
    <scope>NUCLEOTIDE SEQUENCE</scope>
</reference>
<dbReference type="AlphaFoldDB" id="A0A0X3NNP9"/>
<accession>A0A0X3NNP9</accession>
<keyword evidence="2" id="KW-0732">Signal</keyword>
<evidence type="ECO:0000313" key="3">
    <source>
        <dbReference type="EMBL" id="JAP41464.1"/>
    </source>
</evidence>
<feature type="region of interest" description="Disordered" evidence="1">
    <location>
        <begin position="245"/>
        <end position="299"/>
    </location>
</feature>